<feature type="non-terminal residue" evidence="2">
    <location>
        <position position="137"/>
    </location>
</feature>
<name>A0AAD9CL70_DISEL</name>
<accession>A0AAD9CL70</accession>
<gene>
    <name evidence="2" type="ORF">KUDE01_011071</name>
</gene>
<keyword evidence="3" id="KW-1185">Reference proteome</keyword>
<proteinExistence type="predicted"/>
<dbReference type="Proteomes" id="UP001228049">
    <property type="component" value="Unassembled WGS sequence"/>
</dbReference>
<evidence type="ECO:0000313" key="2">
    <source>
        <dbReference type="EMBL" id="KAK1903885.1"/>
    </source>
</evidence>
<reference evidence="2" key="1">
    <citation type="submission" date="2023-04" db="EMBL/GenBank/DDBJ databases">
        <title>Chromosome-level genome of Chaenocephalus aceratus.</title>
        <authorList>
            <person name="Park H."/>
        </authorList>
    </citation>
    <scope>NUCLEOTIDE SEQUENCE</scope>
    <source>
        <strain evidence="2">DE</strain>
        <tissue evidence="2">Muscle</tissue>
    </source>
</reference>
<feature type="compositionally biased region" description="Basic and acidic residues" evidence="1">
    <location>
        <begin position="80"/>
        <end position="100"/>
    </location>
</feature>
<comment type="caution">
    <text evidence="2">The sequence shown here is derived from an EMBL/GenBank/DDBJ whole genome shotgun (WGS) entry which is preliminary data.</text>
</comment>
<dbReference type="EMBL" id="JASDAP010000004">
    <property type="protein sequence ID" value="KAK1903885.1"/>
    <property type="molecule type" value="Genomic_DNA"/>
</dbReference>
<evidence type="ECO:0000313" key="3">
    <source>
        <dbReference type="Proteomes" id="UP001228049"/>
    </source>
</evidence>
<sequence length="137" mass="14785">GYVLLSELCFYPLLARVSRVLKGAQPGTESASRCDPTEAACVSGRDVPDGGGSVERFVIAAVKGCSLAWNIDPNGITTLHQREGDGGKEMEDERGRDDEGFHPALVISQKLISVEGYQPVRHSVPPSARPFDCRKTE</sequence>
<feature type="region of interest" description="Disordered" evidence="1">
    <location>
        <begin position="76"/>
        <end position="100"/>
    </location>
</feature>
<dbReference type="AlphaFoldDB" id="A0AAD9CL70"/>
<feature type="non-terminal residue" evidence="2">
    <location>
        <position position="1"/>
    </location>
</feature>
<organism evidence="2 3">
    <name type="scientific">Dissostichus eleginoides</name>
    <name type="common">Patagonian toothfish</name>
    <name type="synonym">Dissostichus amissus</name>
    <dbReference type="NCBI Taxonomy" id="100907"/>
    <lineage>
        <taxon>Eukaryota</taxon>
        <taxon>Metazoa</taxon>
        <taxon>Chordata</taxon>
        <taxon>Craniata</taxon>
        <taxon>Vertebrata</taxon>
        <taxon>Euteleostomi</taxon>
        <taxon>Actinopterygii</taxon>
        <taxon>Neopterygii</taxon>
        <taxon>Teleostei</taxon>
        <taxon>Neoteleostei</taxon>
        <taxon>Acanthomorphata</taxon>
        <taxon>Eupercaria</taxon>
        <taxon>Perciformes</taxon>
        <taxon>Notothenioidei</taxon>
        <taxon>Nototheniidae</taxon>
        <taxon>Dissostichus</taxon>
    </lineage>
</organism>
<feature type="region of interest" description="Disordered" evidence="1">
    <location>
        <begin position="118"/>
        <end position="137"/>
    </location>
</feature>
<protein>
    <submittedName>
        <fullName evidence="2">Protein-L-isoaspartate O-methyltransferase</fullName>
    </submittedName>
</protein>
<evidence type="ECO:0000256" key="1">
    <source>
        <dbReference type="SAM" id="MobiDB-lite"/>
    </source>
</evidence>